<dbReference type="InterPro" id="IPR002686">
    <property type="entry name" value="Transposase_17"/>
</dbReference>
<dbReference type="Pfam" id="PF01797">
    <property type="entry name" value="Y1_Tnp"/>
    <property type="match status" value="1"/>
</dbReference>
<evidence type="ECO:0000313" key="2">
    <source>
        <dbReference type="EMBL" id="TLD43431.1"/>
    </source>
</evidence>
<dbReference type="GO" id="GO:0006313">
    <property type="term" value="P:DNA transposition"/>
    <property type="evidence" value="ECO:0007669"/>
    <property type="project" value="InterPro"/>
</dbReference>
<accession>A0A533QKW8</accession>
<sequence length="153" mass="18041">MAGTFTQIYIQAIFAVNGRANLLQKPWCDDVFKYMAGIIKNKGQKPIIVNSIANHVHMFVGLQPAMAVSDLIRDVKNNTTNFINDQKWVRGKFSWQEGYGAFSYAHSQIETVYNYILKQEEHHNKKTFKEEYIDFLKKFQILHEERFLFEWID</sequence>
<organism evidence="2 3">
    <name type="scientific">Candidatus Jettenia ecosi</name>
    <dbReference type="NCBI Taxonomy" id="2494326"/>
    <lineage>
        <taxon>Bacteria</taxon>
        <taxon>Pseudomonadati</taxon>
        <taxon>Planctomycetota</taxon>
        <taxon>Candidatus Brocadiia</taxon>
        <taxon>Candidatus Brocadiales</taxon>
        <taxon>Candidatus Brocadiaceae</taxon>
        <taxon>Candidatus Jettenia</taxon>
    </lineage>
</organism>
<dbReference type="PANTHER" id="PTHR33360:SF2">
    <property type="entry name" value="TRANSPOSASE FOR INSERTION SEQUENCE ELEMENT IS200"/>
    <property type="match status" value="1"/>
</dbReference>
<feature type="domain" description="Transposase IS200-like" evidence="1">
    <location>
        <begin position="5"/>
        <end position="119"/>
    </location>
</feature>
<dbReference type="InterPro" id="IPR036515">
    <property type="entry name" value="Transposase_17_sf"/>
</dbReference>
<gene>
    <name evidence="2" type="ORF">JETT_0249</name>
</gene>
<evidence type="ECO:0000313" key="3">
    <source>
        <dbReference type="Proteomes" id="UP000319783"/>
    </source>
</evidence>
<dbReference type="GO" id="GO:0003677">
    <property type="term" value="F:DNA binding"/>
    <property type="evidence" value="ECO:0007669"/>
    <property type="project" value="InterPro"/>
</dbReference>
<dbReference type="EMBL" id="SULG01000003">
    <property type="protein sequence ID" value="TLD43431.1"/>
    <property type="molecule type" value="Genomic_DNA"/>
</dbReference>
<dbReference type="AlphaFoldDB" id="A0A533QKW8"/>
<dbReference type="SUPFAM" id="SSF143422">
    <property type="entry name" value="Transposase IS200-like"/>
    <property type="match status" value="1"/>
</dbReference>
<dbReference type="Proteomes" id="UP000319783">
    <property type="component" value="Unassembled WGS sequence"/>
</dbReference>
<proteinExistence type="predicted"/>
<reference evidence="2 3" key="1">
    <citation type="submission" date="2019-04" db="EMBL/GenBank/DDBJ databases">
        <title>Genome of a novel bacterium Candidatus Jettenia ecosi reconstructed from metagenome of an anammox bioreactor.</title>
        <authorList>
            <person name="Mardanov A.V."/>
            <person name="Beletsky A.V."/>
            <person name="Ravin N.V."/>
            <person name="Botchkova E.A."/>
            <person name="Litti Y.V."/>
            <person name="Nozhevnikova A.N."/>
        </authorList>
    </citation>
    <scope>NUCLEOTIDE SEQUENCE [LARGE SCALE GENOMIC DNA]</scope>
    <source>
        <strain evidence="2">J2</strain>
    </source>
</reference>
<evidence type="ECO:0000259" key="1">
    <source>
        <dbReference type="SMART" id="SM01321"/>
    </source>
</evidence>
<comment type="caution">
    <text evidence="2">The sequence shown here is derived from an EMBL/GenBank/DDBJ whole genome shotgun (WGS) entry which is preliminary data.</text>
</comment>
<dbReference type="SMART" id="SM01321">
    <property type="entry name" value="Y1_Tnp"/>
    <property type="match status" value="1"/>
</dbReference>
<name>A0A533QKW8_9BACT</name>
<protein>
    <submittedName>
        <fullName evidence="2">Putative transposase</fullName>
    </submittedName>
</protein>
<dbReference type="PANTHER" id="PTHR33360">
    <property type="entry name" value="TRANSPOSASE FOR INSERTION SEQUENCE ELEMENT IS200"/>
    <property type="match status" value="1"/>
</dbReference>
<dbReference type="Gene3D" id="3.30.70.1290">
    <property type="entry name" value="Transposase IS200-like"/>
    <property type="match status" value="1"/>
</dbReference>
<dbReference type="GO" id="GO:0004803">
    <property type="term" value="F:transposase activity"/>
    <property type="evidence" value="ECO:0007669"/>
    <property type="project" value="InterPro"/>
</dbReference>